<evidence type="ECO:0000313" key="8">
    <source>
        <dbReference type="Proteomes" id="UP000594637"/>
    </source>
</evidence>
<keyword evidence="8" id="KW-1185">Reference proteome</keyword>
<dbReference type="PANTHER" id="PTHR43673:SF2">
    <property type="entry name" value="NITROREDUCTASE"/>
    <property type="match status" value="1"/>
</dbReference>
<keyword evidence="3" id="KW-0285">Flavoprotein</keyword>
<feature type="domain" description="Nitroreductase" evidence="6">
    <location>
        <begin position="21"/>
        <end position="226"/>
    </location>
</feature>
<keyword evidence="5" id="KW-0560">Oxidoreductase</keyword>
<dbReference type="AlphaFoldDB" id="A0A7T0PW53"/>
<evidence type="ECO:0000256" key="2">
    <source>
        <dbReference type="ARBA" id="ARBA00007118"/>
    </source>
</evidence>
<comment type="cofactor">
    <cofactor evidence="1">
        <name>FMN</name>
        <dbReference type="ChEBI" id="CHEBI:58210"/>
    </cofactor>
</comment>
<dbReference type="KEGG" id="arep:ID810_03130"/>
<evidence type="ECO:0000256" key="1">
    <source>
        <dbReference type="ARBA" id="ARBA00001917"/>
    </source>
</evidence>
<protein>
    <submittedName>
        <fullName evidence="7">Nitroreductase</fullName>
    </submittedName>
</protein>
<dbReference type="InterPro" id="IPR029479">
    <property type="entry name" value="Nitroreductase"/>
</dbReference>
<accession>A0A7T0PW53</accession>
<evidence type="ECO:0000259" key="6">
    <source>
        <dbReference type="Pfam" id="PF00881"/>
    </source>
</evidence>
<dbReference type="SUPFAM" id="SSF55469">
    <property type="entry name" value="FMN-dependent nitroreductase-like"/>
    <property type="match status" value="1"/>
</dbReference>
<dbReference type="RefSeq" id="WP_166855198.1">
    <property type="nucleotide sequence ID" value="NZ_CP063989.1"/>
</dbReference>
<comment type="similarity">
    <text evidence="2">Belongs to the nitroreductase family.</text>
</comment>
<reference evidence="7 8" key="1">
    <citation type="submission" date="2020-11" db="EMBL/GenBank/DDBJ databases">
        <title>Actinomyces sp. ZJ750.</title>
        <authorList>
            <person name="Zhou J."/>
        </authorList>
    </citation>
    <scope>NUCLEOTIDE SEQUENCE [LARGE SCALE GENOMIC DNA]</scope>
    <source>
        <strain evidence="7 8">ZJ750</strain>
    </source>
</reference>
<dbReference type="CDD" id="cd02136">
    <property type="entry name" value="PnbA_NfnB-like"/>
    <property type="match status" value="1"/>
</dbReference>
<keyword evidence="4" id="KW-0288">FMN</keyword>
<gene>
    <name evidence="7" type="ORF">ID810_03130</name>
</gene>
<evidence type="ECO:0000313" key="7">
    <source>
        <dbReference type="EMBL" id="QPL05961.1"/>
    </source>
</evidence>
<name>A0A7T0PW53_9ACTO</name>
<organism evidence="7 8">
    <name type="scientific">Actinomyces respiraculi</name>
    <dbReference type="NCBI Taxonomy" id="2744574"/>
    <lineage>
        <taxon>Bacteria</taxon>
        <taxon>Bacillati</taxon>
        <taxon>Actinomycetota</taxon>
        <taxon>Actinomycetes</taxon>
        <taxon>Actinomycetales</taxon>
        <taxon>Actinomycetaceae</taxon>
        <taxon>Actinomyces</taxon>
    </lineage>
</organism>
<dbReference type="Proteomes" id="UP000594637">
    <property type="component" value="Chromosome"/>
</dbReference>
<evidence type="ECO:0000256" key="5">
    <source>
        <dbReference type="ARBA" id="ARBA00023002"/>
    </source>
</evidence>
<evidence type="ECO:0000256" key="4">
    <source>
        <dbReference type="ARBA" id="ARBA00022643"/>
    </source>
</evidence>
<dbReference type="Pfam" id="PF00881">
    <property type="entry name" value="Nitroreductase"/>
    <property type="match status" value="1"/>
</dbReference>
<dbReference type="EMBL" id="CP063989">
    <property type="protein sequence ID" value="QPL05961.1"/>
    <property type="molecule type" value="Genomic_DNA"/>
</dbReference>
<proteinExistence type="inferred from homology"/>
<dbReference type="Gene3D" id="3.40.109.10">
    <property type="entry name" value="NADH Oxidase"/>
    <property type="match status" value="1"/>
</dbReference>
<sequence>MTHETTPTEGADAEAFGALAASRHSVRSFRPDPVPQEVLDAILDDTRQAPSWSNTRPFMLALATGARAERLRAAYVAEFDRALPVVRKQRGALARLVLTGNAPDGDYRPWAPYPKDLLPHSQKVGKALYTHLGIARGDRAAREEAARASCRAFNAPVVGFVLIHKGLMPFAALDAGLMLQTLFLSAKAHGVDSCPLGVLATWRRPLDAEFDVPKNYHLVTGFALGYASDDPVNDFRAERRPVQLVAPKD</sequence>
<dbReference type="PANTHER" id="PTHR43673">
    <property type="entry name" value="NAD(P)H NITROREDUCTASE YDGI-RELATED"/>
    <property type="match status" value="1"/>
</dbReference>
<evidence type="ECO:0000256" key="3">
    <source>
        <dbReference type="ARBA" id="ARBA00022630"/>
    </source>
</evidence>
<dbReference type="InterPro" id="IPR000415">
    <property type="entry name" value="Nitroreductase-like"/>
</dbReference>
<dbReference type="GO" id="GO:0016491">
    <property type="term" value="F:oxidoreductase activity"/>
    <property type="evidence" value="ECO:0007669"/>
    <property type="project" value="UniProtKB-KW"/>
</dbReference>